<comment type="caution">
    <text evidence="1">The sequence shown here is derived from an EMBL/GenBank/DDBJ whole genome shotgun (WGS) entry which is preliminary data.</text>
</comment>
<dbReference type="Proteomes" id="UP001056120">
    <property type="component" value="Linkage Group LG17"/>
</dbReference>
<name>A0ACB9EM50_9ASTR</name>
<gene>
    <name evidence="1" type="ORF">L1987_50367</name>
</gene>
<protein>
    <submittedName>
        <fullName evidence="1">Uncharacterized protein</fullName>
    </submittedName>
</protein>
<accession>A0ACB9EM50</accession>
<evidence type="ECO:0000313" key="1">
    <source>
        <dbReference type="EMBL" id="KAI3759979.1"/>
    </source>
</evidence>
<proteinExistence type="predicted"/>
<organism evidence="1 2">
    <name type="scientific">Smallanthus sonchifolius</name>
    <dbReference type="NCBI Taxonomy" id="185202"/>
    <lineage>
        <taxon>Eukaryota</taxon>
        <taxon>Viridiplantae</taxon>
        <taxon>Streptophyta</taxon>
        <taxon>Embryophyta</taxon>
        <taxon>Tracheophyta</taxon>
        <taxon>Spermatophyta</taxon>
        <taxon>Magnoliopsida</taxon>
        <taxon>eudicotyledons</taxon>
        <taxon>Gunneridae</taxon>
        <taxon>Pentapetalae</taxon>
        <taxon>asterids</taxon>
        <taxon>campanulids</taxon>
        <taxon>Asterales</taxon>
        <taxon>Asteraceae</taxon>
        <taxon>Asteroideae</taxon>
        <taxon>Heliantheae alliance</taxon>
        <taxon>Millerieae</taxon>
        <taxon>Smallanthus</taxon>
    </lineage>
</organism>
<keyword evidence="2" id="KW-1185">Reference proteome</keyword>
<sequence>MGLKFVFLIPKLLCCLYNNAKKLTLFLVFFNLFYLLVYHFYRKYKSLGLIDIQYDIQISHSATQNIP</sequence>
<evidence type="ECO:0000313" key="2">
    <source>
        <dbReference type="Proteomes" id="UP001056120"/>
    </source>
</evidence>
<reference evidence="1 2" key="2">
    <citation type="journal article" date="2022" name="Mol. Ecol. Resour.">
        <title>The genomes of chicory, endive, great burdock and yacon provide insights into Asteraceae paleo-polyploidization history and plant inulin production.</title>
        <authorList>
            <person name="Fan W."/>
            <person name="Wang S."/>
            <person name="Wang H."/>
            <person name="Wang A."/>
            <person name="Jiang F."/>
            <person name="Liu H."/>
            <person name="Zhao H."/>
            <person name="Xu D."/>
            <person name="Zhang Y."/>
        </authorList>
    </citation>
    <scope>NUCLEOTIDE SEQUENCE [LARGE SCALE GENOMIC DNA]</scope>
    <source>
        <strain evidence="2">cv. Yunnan</strain>
        <tissue evidence="1">Leaves</tissue>
    </source>
</reference>
<dbReference type="EMBL" id="CM042034">
    <property type="protein sequence ID" value="KAI3759979.1"/>
    <property type="molecule type" value="Genomic_DNA"/>
</dbReference>
<reference evidence="2" key="1">
    <citation type="journal article" date="2022" name="Mol. Ecol. Resour.">
        <title>The genomes of chicory, endive, great burdock and yacon provide insights into Asteraceae palaeo-polyploidization history and plant inulin production.</title>
        <authorList>
            <person name="Fan W."/>
            <person name="Wang S."/>
            <person name="Wang H."/>
            <person name="Wang A."/>
            <person name="Jiang F."/>
            <person name="Liu H."/>
            <person name="Zhao H."/>
            <person name="Xu D."/>
            <person name="Zhang Y."/>
        </authorList>
    </citation>
    <scope>NUCLEOTIDE SEQUENCE [LARGE SCALE GENOMIC DNA]</scope>
    <source>
        <strain evidence="2">cv. Yunnan</strain>
    </source>
</reference>